<dbReference type="PANTHER" id="PTHR42986:SF1">
    <property type="entry name" value="BENZALDEHYDE DEHYDROGENASE YFMT"/>
    <property type="match status" value="1"/>
</dbReference>
<keyword evidence="3" id="KW-0520">NAD</keyword>
<feature type="domain" description="Aldehyde dehydrogenase" evidence="6">
    <location>
        <begin position="26"/>
        <end position="488"/>
    </location>
</feature>
<accession>A0A840CJJ0</accession>
<comment type="caution">
    <text evidence="7">The sequence shown here is derived from an EMBL/GenBank/DDBJ whole genome shotgun (WGS) entry which is preliminary data.</text>
</comment>
<evidence type="ECO:0000256" key="2">
    <source>
        <dbReference type="ARBA" id="ARBA00023002"/>
    </source>
</evidence>
<evidence type="ECO:0000313" key="8">
    <source>
        <dbReference type="Proteomes" id="UP000585681"/>
    </source>
</evidence>
<dbReference type="SUPFAM" id="SSF53720">
    <property type="entry name" value="ALDH-like"/>
    <property type="match status" value="1"/>
</dbReference>
<dbReference type="InterPro" id="IPR016163">
    <property type="entry name" value="Ald_DH_C"/>
</dbReference>
<dbReference type="EMBL" id="JACIEQ010000003">
    <property type="protein sequence ID" value="MBB4022936.1"/>
    <property type="molecule type" value="Genomic_DNA"/>
</dbReference>
<dbReference type="PANTHER" id="PTHR42986">
    <property type="entry name" value="BENZALDEHYDE DEHYDROGENASE YFMT"/>
    <property type="match status" value="1"/>
</dbReference>
<reference evidence="7" key="1">
    <citation type="submission" date="2020-08" db="EMBL/GenBank/DDBJ databases">
        <title>Genomic Encyclopedia of Type Strains, Phase IV (KMG-IV): sequencing the most valuable type-strain genomes for metagenomic binning, comparative biology and taxonomic classification.</title>
        <authorList>
            <person name="Goeker M."/>
        </authorList>
    </citation>
    <scope>NUCLEOTIDE SEQUENCE [LARGE SCALE GENOMIC DNA]</scope>
    <source>
        <strain evidence="7">DSM 105040</strain>
    </source>
</reference>
<evidence type="ECO:0000256" key="1">
    <source>
        <dbReference type="ARBA" id="ARBA00009986"/>
    </source>
</evidence>
<gene>
    <name evidence="7" type="ORF">GGR17_002755</name>
</gene>
<dbReference type="Gene3D" id="3.40.605.10">
    <property type="entry name" value="Aldehyde Dehydrogenase, Chain A, domain 1"/>
    <property type="match status" value="1"/>
</dbReference>
<evidence type="ECO:0000259" key="6">
    <source>
        <dbReference type="Pfam" id="PF00171"/>
    </source>
</evidence>
<dbReference type="PROSITE" id="PS00687">
    <property type="entry name" value="ALDEHYDE_DEHYDR_GLU"/>
    <property type="match status" value="1"/>
</dbReference>
<dbReference type="InterPro" id="IPR029510">
    <property type="entry name" value="Ald_DH_CS_GLU"/>
</dbReference>
<dbReference type="Gene3D" id="3.40.309.10">
    <property type="entry name" value="Aldehyde Dehydrogenase, Chain A, domain 2"/>
    <property type="match status" value="1"/>
</dbReference>
<dbReference type="InterPro" id="IPR016162">
    <property type="entry name" value="Ald_DH_N"/>
</dbReference>
<dbReference type="InterPro" id="IPR015590">
    <property type="entry name" value="Aldehyde_DH_dom"/>
</dbReference>
<dbReference type="Pfam" id="PF00171">
    <property type="entry name" value="Aldedh"/>
    <property type="match status" value="1"/>
</dbReference>
<dbReference type="FunFam" id="3.40.605.10:FF:000007">
    <property type="entry name" value="NAD/NADP-dependent betaine aldehyde dehydrogenase"/>
    <property type="match status" value="1"/>
</dbReference>
<dbReference type="Proteomes" id="UP000585681">
    <property type="component" value="Unassembled WGS sequence"/>
</dbReference>
<evidence type="ECO:0000313" key="7">
    <source>
        <dbReference type="EMBL" id="MBB4022936.1"/>
    </source>
</evidence>
<comment type="similarity">
    <text evidence="1 5">Belongs to the aldehyde dehydrogenase family.</text>
</comment>
<feature type="active site" evidence="4">
    <location>
        <position position="266"/>
    </location>
</feature>
<evidence type="ECO:0000256" key="5">
    <source>
        <dbReference type="RuleBase" id="RU003345"/>
    </source>
</evidence>
<evidence type="ECO:0000256" key="3">
    <source>
        <dbReference type="ARBA" id="ARBA00023027"/>
    </source>
</evidence>
<sequence>MFDWLETSKDNAAPSEARKLFINGEWTPAAGDTTFDDHNPTTGDLFAQCADASQADVDAAIAAAKAAQPAWAALPPAARASFFYKAAELFTERQEQFVQVLIAETGSGFGKAMFECSLVPLALREAAGLTTREIGEILPSQVPGKVNRAVRAPAGVVGVISPWNFPLYLSLRGFVYALALGNTAILKPSEDSPVSGGLMMAELFADAGFPAGVFNVVTTGRDGAAMVGDSFVNDKRVNVLSFTGSTHVGKILNTACAQAFKPIMLELGGKNPILVLEDADLDRAVDLAFFGAFMHQGQICMSADKIIVADKIYDAFLEKFVAKTKNFVPTNPQEQTCVIGPIINDRQLQRITALIAEAQEQGAKVQSGGAAQAPFFEATILTDVTPEMRVWNEEIFGPATIVVRAESVQDAIDMANDTPYGLSASVVTSDIAMGEMIAERINAGMVHVNDSTVHDEPHCPFSGFGASGGGGKWGPKGAIQAFTKQRWISTQRVPHQLPF</sequence>
<dbReference type="FunFam" id="3.40.309.10:FF:000009">
    <property type="entry name" value="Aldehyde dehydrogenase A"/>
    <property type="match status" value="1"/>
</dbReference>
<keyword evidence="2 5" id="KW-0560">Oxidoreductase</keyword>
<dbReference type="AlphaFoldDB" id="A0A840CJJ0"/>
<dbReference type="InterPro" id="IPR016161">
    <property type="entry name" value="Ald_DH/histidinol_DH"/>
</dbReference>
<proteinExistence type="inferred from homology"/>
<dbReference type="GO" id="GO:0016620">
    <property type="term" value="F:oxidoreductase activity, acting on the aldehyde or oxo group of donors, NAD or NADP as acceptor"/>
    <property type="evidence" value="ECO:0007669"/>
    <property type="project" value="InterPro"/>
</dbReference>
<dbReference type="RefSeq" id="WP_054540060.1">
    <property type="nucleotide sequence ID" value="NZ_JACIEQ010000003.1"/>
</dbReference>
<name>A0A840CJJ0_9RHOB</name>
<evidence type="ECO:0000256" key="4">
    <source>
        <dbReference type="PROSITE-ProRule" id="PRU10007"/>
    </source>
</evidence>
<organism evidence="7 8">
    <name type="scientific">Actibacterium naphthalenivorans</name>
    <dbReference type="NCBI Taxonomy" id="1614693"/>
    <lineage>
        <taxon>Bacteria</taxon>
        <taxon>Pseudomonadati</taxon>
        <taxon>Pseudomonadota</taxon>
        <taxon>Alphaproteobacteria</taxon>
        <taxon>Rhodobacterales</taxon>
        <taxon>Roseobacteraceae</taxon>
        <taxon>Actibacterium</taxon>
    </lineage>
</organism>
<keyword evidence="8" id="KW-1185">Reference proteome</keyword>
<protein>
    <submittedName>
        <fullName evidence="7">Acyl-CoA reductase-like NAD-dependent aldehyde dehydrogenase</fullName>
    </submittedName>
</protein>